<dbReference type="PANTHER" id="PTHR11647:SF1">
    <property type="entry name" value="COLLAPSIN RESPONSE MEDIATOR PROTEIN"/>
    <property type="match status" value="1"/>
</dbReference>
<dbReference type="SUPFAM" id="SSF51338">
    <property type="entry name" value="Composite domain of metallo-dependent hydrolases"/>
    <property type="match status" value="1"/>
</dbReference>
<dbReference type="SUPFAM" id="SSF51556">
    <property type="entry name" value="Metallo-dependent hydrolases"/>
    <property type="match status" value="1"/>
</dbReference>
<evidence type="ECO:0000259" key="2">
    <source>
        <dbReference type="Pfam" id="PF07969"/>
    </source>
</evidence>
<dbReference type="InterPro" id="IPR013108">
    <property type="entry name" value="Amidohydro_3"/>
</dbReference>
<dbReference type="Gene3D" id="3.20.20.140">
    <property type="entry name" value="Metal-dependent hydrolases"/>
    <property type="match status" value="2"/>
</dbReference>
<dbReference type="PANTHER" id="PTHR11647">
    <property type="entry name" value="HYDRANTOINASE/DIHYDROPYRIMIDINASE FAMILY MEMBER"/>
    <property type="match status" value="1"/>
</dbReference>
<dbReference type="InterPro" id="IPR011059">
    <property type="entry name" value="Metal-dep_hydrolase_composite"/>
</dbReference>
<dbReference type="RefSeq" id="WP_339968797.1">
    <property type="nucleotide sequence ID" value="NZ_JBBHJY010000009.1"/>
</dbReference>
<feature type="domain" description="Amidohydrolase 3" evidence="2">
    <location>
        <begin position="160"/>
        <end position="498"/>
    </location>
</feature>
<feature type="chain" id="PRO_5046591774" evidence="1">
    <location>
        <begin position="23"/>
        <end position="525"/>
    </location>
</feature>
<reference evidence="3 4" key="1">
    <citation type="submission" date="2024-03" db="EMBL/GenBank/DDBJ databases">
        <authorList>
            <person name="Jo J.-H."/>
        </authorList>
    </citation>
    <scope>NUCLEOTIDE SEQUENCE [LARGE SCALE GENOMIC DNA]</scope>
    <source>
        <strain evidence="3 4">AS3R-12</strain>
    </source>
</reference>
<accession>A0ABU8SBZ2</accession>
<dbReference type="InterPro" id="IPR050378">
    <property type="entry name" value="Metallo-dep_Hydrolases_sf"/>
</dbReference>
<protein>
    <submittedName>
        <fullName evidence="3">Amidohydrolase family protein</fullName>
    </submittedName>
</protein>
<evidence type="ECO:0000313" key="4">
    <source>
        <dbReference type="Proteomes" id="UP001379235"/>
    </source>
</evidence>
<gene>
    <name evidence="3" type="ORF">WG900_16370</name>
</gene>
<organism evidence="3 4">
    <name type="scientific">Novosphingobium aquae</name>
    <dbReference type="NCBI Taxonomy" id="3133435"/>
    <lineage>
        <taxon>Bacteria</taxon>
        <taxon>Pseudomonadati</taxon>
        <taxon>Pseudomonadota</taxon>
        <taxon>Alphaproteobacteria</taxon>
        <taxon>Sphingomonadales</taxon>
        <taxon>Sphingomonadaceae</taxon>
        <taxon>Novosphingobium</taxon>
    </lineage>
</organism>
<evidence type="ECO:0000313" key="3">
    <source>
        <dbReference type="EMBL" id="MEJ6011490.1"/>
    </source>
</evidence>
<keyword evidence="1" id="KW-0732">Signal</keyword>
<feature type="signal peptide" evidence="1">
    <location>
        <begin position="1"/>
        <end position="22"/>
    </location>
</feature>
<dbReference type="InterPro" id="IPR032466">
    <property type="entry name" value="Metal_Hydrolase"/>
</dbReference>
<evidence type="ECO:0000256" key="1">
    <source>
        <dbReference type="SAM" id="SignalP"/>
    </source>
</evidence>
<dbReference type="EMBL" id="JBBHJY010000009">
    <property type="protein sequence ID" value="MEJ6011490.1"/>
    <property type="molecule type" value="Genomic_DNA"/>
</dbReference>
<comment type="caution">
    <text evidence="3">The sequence shown here is derived from an EMBL/GenBank/DDBJ whole genome shotgun (WGS) entry which is preliminary data.</text>
</comment>
<name>A0ABU8SBZ2_9SPHN</name>
<sequence>MKTSALRFGASLLCLMLTPAAAGRNPQLDSDIVIRGGQVYTGDAQPFIGDVAIKADRIVYVGPKAPGRAGRTIDARGMIVAPGFIDPHTHAGAALASDSPVERLLLPFLTQGVTTAFIGVDGGGDPDVGRTLGGQGYGINFATYVGFGGVRSAVIGNADRAPTPAEMSQMKVLVAKAMCQGALGLSTGLFYAPQSFARQDEVAALARVAGAAGGVYDSHLRDESSYSIGLLGAVDEAIAIGRDAQIPVHIAHIKALGVDVQGSAPQVIARVEAARARGQVVHADQYPWSASGTGLSAALIPRWAQDGGRAAMLSRFADEKLRDRLRTEIAENLRRRGGAEAVLITTGPDWAKGRTLAVLARERGTDPVASTLDLLKVSEVSIASFNQSEDDIAAFMKRDWVVTSSDASTGHPRYYASFARKYATYVRERGVIDLRTFIASSTLRTARIFGLEGRGELRNGNFADVVVFNPAKFGPQADYTHPTLFSIGMRTVVVNGRIKIDDGKPTGMAAGMPLLRRAKAGVCPQ</sequence>
<dbReference type="Pfam" id="PF07969">
    <property type="entry name" value="Amidohydro_3"/>
    <property type="match status" value="1"/>
</dbReference>
<proteinExistence type="predicted"/>
<keyword evidence="4" id="KW-1185">Reference proteome</keyword>
<dbReference type="Proteomes" id="UP001379235">
    <property type="component" value="Unassembled WGS sequence"/>
</dbReference>